<evidence type="ECO:0000256" key="1">
    <source>
        <dbReference type="SAM" id="Phobius"/>
    </source>
</evidence>
<reference evidence="3" key="1">
    <citation type="submission" date="2016-07" db="EMBL/GenBank/DDBJ databases">
        <title>Multiple horizontal gene transfer events from other fungi enriched the ability of initially mycotrophic Trichoderma (Ascomycota) to feed on dead plant biomass.</title>
        <authorList>
            <consortium name="DOE Joint Genome Institute"/>
            <person name="Atanasova L."/>
            <person name="Chenthamara K."/>
            <person name="Zhang J."/>
            <person name="Grujic M."/>
            <person name="Henrissat B."/>
            <person name="Kuo A."/>
            <person name="Aerts A."/>
            <person name="Salamov A."/>
            <person name="Lipzen A."/>
            <person name="Labutti K."/>
            <person name="Barry K."/>
            <person name="Miao Y."/>
            <person name="Rahimi M.J."/>
            <person name="Shen Q."/>
            <person name="Grigoriev I.V."/>
            <person name="Kubicek C.P."/>
            <person name="Druzhinina I.S."/>
        </authorList>
    </citation>
    <scope>NUCLEOTIDE SEQUENCE [LARGE SCALE GENOMIC DNA]</scope>
    <source>
        <strain evidence="3">TUCIM 6016</strain>
    </source>
</reference>
<keyword evidence="1" id="KW-1133">Transmembrane helix</keyword>
<dbReference type="RefSeq" id="XP_024752175.1">
    <property type="nucleotide sequence ID" value="XM_024894953.1"/>
</dbReference>
<keyword evidence="1" id="KW-0472">Membrane</keyword>
<sequence length="277" mass="31800">MGILSNTRSRPWTYHVLHRKWPRVPRLAIRWLMLVEFIGLVPILTIFGLSQPDLYRTAMWKIGWDHRLNSNPDVILFAYANHVPQPKLPLIWSRTFTDYNVAISVISLFFLLTKLIAVIMRIWYPIVSTVASIALVALYTVSVYGQVGPDHSDPRYPAPAAWYFRYGCDMAKPYGQLTNCKIAQASLFITLYMLTAYLIMLGFSLYAMWPNPLNNLDTDEDEDDEAASIKDGKSVEMSGLKTQWASGAMPYTPRTQAFHTLDRKLPLRQEHEAMMYS</sequence>
<feature type="transmembrane region" description="Helical" evidence="1">
    <location>
        <begin position="182"/>
        <end position="206"/>
    </location>
</feature>
<accession>A0A2T4BHR6</accession>
<feature type="transmembrane region" description="Helical" evidence="1">
    <location>
        <begin position="99"/>
        <end position="119"/>
    </location>
</feature>
<feature type="transmembrane region" description="Helical" evidence="1">
    <location>
        <begin position="126"/>
        <end position="147"/>
    </location>
</feature>
<keyword evidence="3" id="KW-1185">Reference proteome</keyword>
<evidence type="ECO:0000313" key="3">
    <source>
        <dbReference type="Proteomes" id="UP000241546"/>
    </source>
</evidence>
<feature type="transmembrane region" description="Helical" evidence="1">
    <location>
        <begin position="27"/>
        <end position="49"/>
    </location>
</feature>
<dbReference type="OrthoDB" id="5352400at2759"/>
<keyword evidence="1" id="KW-0812">Transmembrane</keyword>
<dbReference type="GeneID" id="36603071"/>
<protein>
    <submittedName>
        <fullName evidence="2">Uncharacterized protein</fullName>
    </submittedName>
</protein>
<dbReference type="EMBL" id="KZ680209">
    <property type="protein sequence ID" value="PTB68855.1"/>
    <property type="molecule type" value="Genomic_DNA"/>
</dbReference>
<organism evidence="2 3">
    <name type="scientific">Trichoderma citrinoviride</name>
    <dbReference type="NCBI Taxonomy" id="58853"/>
    <lineage>
        <taxon>Eukaryota</taxon>
        <taxon>Fungi</taxon>
        <taxon>Dikarya</taxon>
        <taxon>Ascomycota</taxon>
        <taxon>Pezizomycotina</taxon>
        <taxon>Sordariomycetes</taxon>
        <taxon>Hypocreomycetidae</taxon>
        <taxon>Hypocreales</taxon>
        <taxon>Hypocreaceae</taxon>
        <taxon>Trichoderma</taxon>
    </lineage>
</organism>
<name>A0A2T4BHR6_9HYPO</name>
<evidence type="ECO:0000313" key="2">
    <source>
        <dbReference type="EMBL" id="PTB68855.1"/>
    </source>
</evidence>
<dbReference type="Proteomes" id="UP000241546">
    <property type="component" value="Unassembled WGS sequence"/>
</dbReference>
<gene>
    <name evidence="2" type="ORF">BBK36DRAFT_1166738</name>
</gene>
<proteinExistence type="predicted"/>
<dbReference type="AlphaFoldDB" id="A0A2T4BHR6"/>